<evidence type="ECO:0000256" key="1">
    <source>
        <dbReference type="ARBA" id="ARBA00003818"/>
    </source>
</evidence>
<evidence type="ECO:0000259" key="6">
    <source>
        <dbReference type="PROSITE" id="PS51186"/>
    </source>
</evidence>
<comment type="function">
    <text evidence="1">Acyltransferase required for the direct transfer of medium- to long-chain fatty acyl moieties from a carrier protein (MbtL) on to the epsilon-amino group of lysine residue in the mycobactin core.</text>
</comment>
<dbReference type="PANTHER" id="PTHR31438:SF1">
    <property type="entry name" value="LYSINE N-ACYLTRANSFERASE C17G9.06C-RELATED"/>
    <property type="match status" value="1"/>
</dbReference>
<feature type="domain" description="N-acetyltransferase" evidence="6">
    <location>
        <begin position="50"/>
        <end position="218"/>
    </location>
</feature>
<dbReference type="InterPro" id="IPR000182">
    <property type="entry name" value="GNAT_dom"/>
</dbReference>
<dbReference type="AlphaFoldDB" id="A0A3N0DS12"/>
<dbReference type="OrthoDB" id="9814648at2"/>
<dbReference type="InterPro" id="IPR019432">
    <property type="entry name" value="Acyltransferase_MbtK/IucB-like"/>
</dbReference>
<evidence type="ECO:0000256" key="4">
    <source>
        <dbReference type="ARBA" id="ARBA00023251"/>
    </source>
</evidence>
<keyword evidence="7" id="KW-0808">Transferase</keyword>
<protein>
    <recommendedName>
        <fullName evidence="3">Lysine N-acyltransferase MbtK</fullName>
    </recommendedName>
    <alternativeName>
        <fullName evidence="5">Mycobactin synthase protein K</fullName>
    </alternativeName>
</protein>
<name>A0A3N0DS12_9ACTN</name>
<comment type="pathway">
    <text evidence="2">Siderophore biosynthesis; mycobactin biosynthesis.</text>
</comment>
<dbReference type="PANTHER" id="PTHR31438">
    <property type="entry name" value="LYSINE N-ACYLTRANSFERASE C17G9.06C-RELATED"/>
    <property type="match status" value="1"/>
</dbReference>
<organism evidence="7 8">
    <name type="scientific">Nocardioides marmorisolisilvae</name>
    <dbReference type="NCBI Taxonomy" id="1542737"/>
    <lineage>
        <taxon>Bacteria</taxon>
        <taxon>Bacillati</taxon>
        <taxon>Actinomycetota</taxon>
        <taxon>Actinomycetes</taxon>
        <taxon>Propionibacteriales</taxon>
        <taxon>Nocardioidaceae</taxon>
        <taxon>Nocardioides</taxon>
    </lineage>
</organism>
<dbReference type="RefSeq" id="WP_123232923.1">
    <property type="nucleotide sequence ID" value="NZ_RJSG01000002.1"/>
</dbReference>
<dbReference type="GO" id="GO:0019290">
    <property type="term" value="P:siderophore biosynthetic process"/>
    <property type="evidence" value="ECO:0007669"/>
    <property type="project" value="InterPro"/>
</dbReference>
<evidence type="ECO:0000256" key="3">
    <source>
        <dbReference type="ARBA" id="ARBA00020586"/>
    </source>
</evidence>
<dbReference type="PROSITE" id="PS51186">
    <property type="entry name" value="GNAT"/>
    <property type="match status" value="1"/>
</dbReference>
<dbReference type="UniPathway" id="UPA00011"/>
<dbReference type="Proteomes" id="UP000277094">
    <property type="component" value="Unassembled WGS sequence"/>
</dbReference>
<dbReference type="GO" id="GO:0016410">
    <property type="term" value="F:N-acyltransferase activity"/>
    <property type="evidence" value="ECO:0007669"/>
    <property type="project" value="TreeGrafter"/>
</dbReference>
<dbReference type="EMBL" id="RJSG01000002">
    <property type="protein sequence ID" value="RNL78424.1"/>
    <property type="molecule type" value="Genomic_DNA"/>
</dbReference>
<dbReference type="GO" id="GO:0046677">
    <property type="term" value="P:response to antibiotic"/>
    <property type="evidence" value="ECO:0007669"/>
    <property type="project" value="UniProtKB-KW"/>
</dbReference>
<evidence type="ECO:0000313" key="8">
    <source>
        <dbReference type="Proteomes" id="UP000277094"/>
    </source>
</evidence>
<dbReference type="Pfam" id="PF13523">
    <property type="entry name" value="Acetyltransf_8"/>
    <property type="match status" value="1"/>
</dbReference>
<evidence type="ECO:0000313" key="7">
    <source>
        <dbReference type="EMBL" id="RNL78424.1"/>
    </source>
</evidence>
<dbReference type="InterPro" id="IPR016181">
    <property type="entry name" value="Acyl_CoA_acyltransferase"/>
</dbReference>
<keyword evidence="4" id="KW-0046">Antibiotic resistance</keyword>
<proteinExistence type="predicted"/>
<gene>
    <name evidence="7" type="ORF">EFL95_04810</name>
</gene>
<dbReference type="SUPFAM" id="SSF55729">
    <property type="entry name" value="Acyl-CoA N-acyltransferases (Nat)"/>
    <property type="match status" value="1"/>
</dbReference>
<keyword evidence="8" id="KW-1185">Reference proteome</keyword>
<dbReference type="SMART" id="SM01006">
    <property type="entry name" value="AlcB"/>
    <property type="match status" value="1"/>
</dbReference>
<evidence type="ECO:0000256" key="2">
    <source>
        <dbReference type="ARBA" id="ARBA00005102"/>
    </source>
</evidence>
<reference evidence="7 8" key="1">
    <citation type="submission" date="2018-11" db="EMBL/GenBank/DDBJ databases">
        <authorList>
            <person name="Li F."/>
        </authorList>
    </citation>
    <scope>NUCLEOTIDE SEQUENCE [LARGE SCALE GENOMIC DNA]</scope>
    <source>
        <strain evidence="7 8">KIS18-7</strain>
    </source>
</reference>
<comment type="caution">
    <text evidence="7">The sequence shown here is derived from an EMBL/GenBank/DDBJ whole genome shotgun (WGS) entry which is preliminary data.</text>
</comment>
<dbReference type="Gene3D" id="3.40.630.30">
    <property type="match status" value="1"/>
</dbReference>
<accession>A0A3N0DS12</accession>
<evidence type="ECO:0000256" key="5">
    <source>
        <dbReference type="ARBA" id="ARBA00031122"/>
    </source>
</evidence>
<sequence>MHFEVLRADAQPGEPWAALADRSCPEVGPVLAEDLSAEPMKFRTDPQHRISVRPMTVGDLADVTRWVNEPHVAKWWDEHRTPEQVAAYYGPALRGEEPTRLWVWEVNGRSIGFGQDYRISDYPEYALVCSRPDAIGFDYAIGEAAFVGKGIGTAILWVYLRDIVWPAYPGASEFFAAPDHRNKASLRVLVKLGFTPGVWFDEPADGGRVDTVVGHSLDVAQVMGLNPVTR</sequence>